<evidence type="ECO:0000256" key="1">
    <source>
        <dbReference type="SAM" id="MobiDB-lite"/>
    </source>
</evidence>
<evidence type="ECO:0000313" key="2">
    <source>
        <dbReference type="EMBL" id="CAD7674405.1"/>
    </source>
</evidence>
<protein>
    <submittedName>
        <fullName evidence="2">(raccoon dog) hypothetical protein</fullName>
    </submittedName>
</protein>
<name>A0A811YEY9_NYCPR</name>
<dbReference type="EMBL" id="CAJHUB010000672">
    <property type="protein sequence ID" value="CAD7674405.1"/>
    <property type="molecule type" value="Genomic_DNA"/>
</dbReference>
<feature type="compositionally biased region" description="Low complexity" evidence="1">
    <location>
        <begin position="65"/>
        <end position="79"/>
    </location>
</feature>
<proteinExistence type="predicted"/>
<evidence type="ECO:0000313" key="3">
    <source>
        <dbReference type="Proteomes" id="UP000645828"/>
    </source>
</evidence>
<reference evidence="2" key="1">
    <citation type="submission" date="2020-12" db="EMBL/GenBank/DDBJ databases">
        <authorList>
            <consortium name="Molecular Ecology Group"/>
        </authorList>
    </citation>
    <scope>NUCLEOTIDE SEQUENCE</scope>
    <source>
        <strain evidence="2">TBG_1078</strain>
    </source>
</reference>
<dbReference type="Proteomes" id="UP000645828">
    <property type="component" value="Unassembled WGS sequence"/>
</dbReference>
<feature type="compositionally biased region" description="Pro residues" evidence="1">
    <location>
        <begin position="163"/>
        <end position="172"/>
    </location>
</feature>
<accession>A0A811YEY9</accession>
<comment type="caution">
    <text evidence="2">The sequence shown here is derived from an EMBL/GenBank/DDBJ whole genome shotgun (WGS) entry which is preliminary data.</text>
</comment>
<sequence>MGGPARGASGGRRPRSLGAGPKGGLGPGARFSEAPRPRRPLLSSPAFPSPGPAPGPGCRVRGDARGCAGMRGAAGAAQGPSGVASPRRRSREPGRRCLPLWGYQRPLPSPDLPERRRPPAGVGGGVPQHPALSPPLRCAASFSAGAPAPPPPGLPPEWEGAAVPPPRPVPPRPRGRRTPGRWAFRARTDCPADRRTHAPALDAGIPRVGGGRGRARGGAAEGAEKEEGEETDRAEAPLALTRESAGAPNPRLGRSGTPGRKPGLEWGSGEPRVGK</sequence>
<dbReference type="AlphaFoldDB" id="A0A811YEY9"/>
<keyword evidence="3" id="KW-1185">Reference proteome</keyword>
<feature type="compositionally biased region" description="Gly residues" evidence="1">
    <location>
        <begin position="1"/>
        <end position="10"/>
    </location>
</feature>
<gene>
    <name evidence="2" type="ORF">NYPRO_LOCUS7200</name>
</gene>
<organism evidence="2 3">
    <name type="scientific">Nyctereutes procyonoides</name>
    <name type="common">Raccoon dog</name>
    <name type="synonym">Canis procyonoides</name>
    <dbReference type="NCBI Taxonomy" id="34880"/>
    <lineage>
        <taxon>Eukaryota</taxon>
        <taxon>Metazoa</taxon>
        <taxon>Chordata</taxon>
        <taxon>Craniata</taxon>
        <taxon>Vertebrata</taxon>
        <taxon>Euteleostomi</taxon>
        <taxon>Mammalia</taxon>
        <taxon>Eutheria</taxon>
        <taxon>Laurasiatheria</taxon>
        <taxon>Carnivora</taxon>
        <taxon>Caniformia</taxon>
        <taxon>Canidae</taxon>
        <taxon>Nyctereutes</taxon>
    </lineage>
</organism>
<feature type="compositionally biased region" description="Basic and acidic residues" evidence="1">
    <location>
        <begin position="186"/>
        <end position="196"/>
    </location>
</feature>
<feature type="region of interest" description="Disordered" evidence="1">
    <location>
        <begin position="1"/>
        <end position="275"/>
    </location>
</feature>